<reference evidence="2" key="1">
    <citation type="submission" date="2023-10" db="EMBL/GenBank/DDBJ databases">
        <title>Genome assembly of Pristionchus species.</title>
        <authorList>
            <person name="Yoshida K."/>
            <person name="Sommer R.J."/>
        </authorList>
    </citation>
    <scope>NUCLEOTIDE SEQUENCE</scope>
    <source>
        <strain evidence="2">RS5133</strain>
    </source>
</reference>
<dbReference type="EMBL" id="BTSY01000005">
    <property type="protein sequence ID" value="GMT27114.1"/>
    <property type="molecule type" value="Genomic_DNA"/>
</dbReference>
<evidence type="ECO:0000256" key="1">
    <source>
        <dbReference type="SAM" id="SignalP"/>
    </source>
</evidence>
<gene>
    <name evidence="2" type="ORF">PFISCL1PPCAC_18411</name>
</gene>
<dbReference type="AlphaFoldDB" id="A0AAV5WBB3"/>
<feature type="signal peptide" evidence="1">
    <location>
        <begin position="1"/>
        <end position="17"/>
    </location>
</feature>
<dbReference type="Proteomes" id="UP001432322">
    <property type="component" value="Unassembled WGS sequence"/>
</dbReference>
<keyword evidence="3" id="KW-1185">Reference proteome</keyword>
<organism evidence="2 3">
    <name type="scientific">Pristionchus fissidentatus</name>
    <dbReference type="NCBI Taxonomy" id="1538716"/>
    <lineage>
        <taxon>Eukaryota</taxon>
        <taxon>Metazoa</taxon>
        <taxon>Ecdysozoa</taxon>
        <taxon>Nematoda</taxon>
        <taxon>Chromadorea</taxon>
        <taxon>Rhabditida</taxon>
        <taxon>Rhabditina</taxon>
        <taxon>Diplogasteromorpha</taxon>
        <taxon>Diplogasteroidea</taxon>
        <taxon>Neodiplogasteridae</taxon>
        <taxon>Pristionchus</taxon>
    </lineage>
</organism>
<evidence type="ECO:0000313" key="2">
    <source>
        <dbReference type="EMBL" id="GMT27114.1"/>
    </source>
</evidence>
<dbReference type="PROSITE" id="PS51257">
    <property type="entry name" value="PROKAR_LIPOPROTEIN"/>
    <property type="match status" value="1"/>
</dbReference>
<evidence type="ECO:0000313" key="3">
    <source>
        <dbReference type="Proteomes" id="UP001432322"/>
    </source>
</evidence>
<proteinExistence type="predicted"/>
<protein>
    <submittedName>
        <fullName evidence="2">Uncharacterized protein</fullName>
    </submittedName>
</protein>
<accession>A0AAV5WBB3</accession>
<name>A0AAV5WBB3_9BILA</name>
<feature type="chain" id="PRO_5043966591" evidence="1">
    <location>
        <begin position="18"/>
        <end position="71"/>
    </location>
</feature>
<comment type="caution">
    <text evidence="2">The sequence shown here is derived from an EMBL/GenBank/DDBJ whole genome shotgun (WGS) entry which is preliminary data.</text>
</comment>
<feature type="non-terminal residue" evidence="2">
    <location>
        <position position="71"/>
    </location>
</feature>
<sequence>MRLIIISPLLFATVLLACAPMCPTCTLTACKPMGHYSLKDCGVLTDKTCYEATITATEVKCSNPDSKLAFG</sequence>
<keyword evidence="1" id="KW-0732">Signal</keyword>